<reference evidence="1 2" key="1">
    <citation type="submission" date="2020-04" db="EMBL/GenBank/DDBJ databases">
        <authorList>
            <person name="De Canck E."/>
        </authorList>
    </citation>
    <scope>NUCLEOTIDE SEQUENCE [LARGE SCALE GENOMIC DNA]</scope>
    <source>
        <strain evidence="1 2">LMG 7053</strain>
    </source>
</reference>
<protein>
    <recommendedName>
        <fullName evidence="3">Secreted protein</fullName>
    </recommendedName>
</protein>
<evidence type="ECO:0000313" key="1">
    <source>
        <dbReference type="EMBL" id="CAB3956464.1"/>
    </source>
</evidence>
<proteinExistence type="predicted"/>
<evidence type="ECO:0000313" key="2">
    <source>
        <dbReference type="Proteomes" id="UP000494161"/>
    </source>
</evidence>
<sequence>MVWPSAAPAARPAPMPAMPPSFCAASGIEVAVWYWVNLPRSPAMPIEIRVSSAFCSSSGSDTFSTVKLSSLTP</sequence>
<dbReference type="EMBL" id="CADILJ010000072">
    <property type="protein sequence ID" value="CAB3956464.1"/>
    <property type="molecule type" value="Genomic_DNA"/>
</dbReference>
<keyword evidence="2" id="KW-1185">Reference proteome</keyword>
<organism evidence="1 2">
    <name type="scientific">Achromobacter ruhlandii</name>
    <dbReference type="NCBI Taxonomy" id="72557"/>
    <lineage>
        <taxon>Bacteria</taxon>
        <taxon>Pseudomonadati</taxon>
        <taxon>Pseudomonadota</taxon>
        <taxon>Betaproteobacteria</taxon>
        <taxon>Burkholderiales</taxon>
        <taxon>Alcaligenaceae</taxon>
        <taxon>Achromobacter</taxon>
    </lineage>
</organism>
<gene>
    <name evidence="1" type="ORF">LMG7053_05021</name>
</gene>
<accession>A0ABM8M381</accession>
<comment type="caution">
    <text evidence="1">The sequence shown here is derived from an EMBL/GenBank/DDBJ whole genome shotgun (WGS) entry which is preliminary data.</text>
</comment>
<dbReference type="Proteomes" id="UP000494161">
    <property type="component" value="Unassembled WGS sequence"/>
</dbReference>
<evidence type="ECO:0008006" key="3">
    <source>
        <dbReference type="Google" id="ProtNLM"/>
    </source>
</evidence>
<name>A0ABM8M381_9BURK</name>